<keyword evidence="6" id="KW-0732">Signal</keyword>
<dbReference type="PANTHER" id="PTHR18945">
    <property type="entry name" value="NEUROTRANSMITTER GATED ION CHANNEL"/>
    <property type="match status" value="1"/>
</dbReference>
<evidence type="ECO:0000313" key="15">
    <source>
        <dbReference type="EMBL" id="CAD7659074.1"/>
    </source>
</evidence>
<organism evidence="15">
    <name type="scientific">Oppiella nova</name>
    <dbReference type="NCBI Taxonomy" id="334625"/>
    <lineage>
        <taxon>Eukaryota</taxon>
        <taxon>Metazoa</taxon>
        <taxon>Ecdysozoa</taxon>
        <taxon>Arthropoda</taxon>
        <taxon>Chelicerata</taxon>
        <taxon>Arachnida</taxon>
        <taxon>Acari</taxon>
        <taxon>Acariformes</taxon>
        <taxon>Sarcoptiformes</taxon>
        <taxon>Oribatida</taxon>
        <taxon>Brachypylina</taxon>
        <taxon>Oppioidea</taxon>
        <taxon>Oppiidae</taxon>
        <taxon>Oppiella</taxon>
    </lineage>
</organism>
<evidence type="ECO:0000313" key="16">
    <source>
        <dbReference type="Proteomes" id="UP000728032"/>
    </source>
</evidence>
<evidence type="ECO:0000256" key="11">
    <source>
        <dbReference type="RuleBase" id="RU000687"/>
    </source>
</evidence>
<keyword evidence="7 11" id="KW-1133">Transmembrane helix</keyword>
<accession>A0A7R9MFU1</accession>
<feature type="domain" description="Neurotransmitter-gated ion-channel transmembrane" evidence="14">
    <location>
        <begin position="203"/>
        <end position="442"/>
    </location>
</feature>
<dbReference type="Gene3D" id="2.70.170.10">
    <property type="entry name" value="Neurotransmitter-gated ion-channel ligand-binding domain"/>
    <property type="match status" value="1"/>
</dbReference>
<dbReference type="InterPro" id="IPR006028">
    <property type="entry name" value="GABAA/Glycine_rcpt"/>
</dbReference>
<evidence type="ECO:0000256" key="3">
    <source>
        <dbReference type="ARBA" id="ARBA00022448"/>
    </source>
</evidence>
<dbReference type="InterPro" id="IPR036734">
    <property type="entry name" value="Neur_chan_lig-bd_sf"/>
</dbReference>
<evidence type="ECO:0000256" key="4">
    <source>
        <dbReference type="ARBA" id="ARBA00022475"/>
    </source>
</evidence>
<proteinExistence type="inferred from homology"/>
<dbReference type="Proteomes" id="UP000728032">
    <property type="component" value="Unassembled WGS sequence"/>
</dbReference>
<gene>
    <name evidence="15" type="ORF">ONB1V03_LOCUS15670</name>
</gene>
<dbReference type="AlphaFoldDB" id="A0A7R9MFU1"/>
<dbReference type="OrthoDB" id="3176171at2759"/>
<evidence type="ECO:0000256" key="8">
    <source>
        <dbReference type="ARBA" id="ARBA00023065"/>
    </source>
</evidence>
<evidence type="ECO:0000256" key="5">
    <source>
        <dbReference type="ARBA" id="ARBA00022692"/>
    </source>
</evidence>
<keyword evidence="8 11" id="KW-0406">Ion transport</keyword>
<dbReference type="GO" id="GO:0005254">
    <property type="term" value="F:chloride channel activity"/>
    <property type="evidence" value="ECO:0007669"/>
    <property type="project" value="UniProtKB-ARBA"/>
</dbReference>
<keyword evidence="3 11" id="KW-0813">Transport</keyword>
<dbReference type="InterPro" id="IPR038050">
    <property type="entry name" value="Neuro_actylchol_rec"/>
</dbReference>
<name>A0A7R9MFU1_9ACAR</name>
<feature type="domain" description="Neurotransmitter-gated ion-channel ligand-binding" evidence="13">
    <location>
        <begin position="2"/>
        <end position="194"/>
    </location>
</feature>
<evidence type="ECO:0000256" key="9">
    <source>
        <dbReference type="ARBA" id="ARBA00023136"/>
    </source>
</evidence>
<feature type="transmembrane region" description="Helical" evidence="11">
    <location>
        <begin position="429"/>
        <end position="447"/>
    </location>
</feature>
<keyword evidence="5 11" id="KW-0812">Transmembrane</keyword>
<dbReference type="EMBL" id="OC931271">
    <property type="protein sequence ID" value="CAD7659074.1"/>
    <property type="molecule type" value="Genomic_DNA"/>
</dbReference>
<keyword evidence="16" id="KW-1185">Reference proteome</keyword>
<dbReference type="PROSITE" id="PS00236">
    <property type="entry name" value="NEUROTR_ION_CHANNEL"/>
    <property type="match status" value="1"/>
</dbReference>
<dbReference type="SUPFAM" id="SSF63712">
    <property type="entry name" value="Nicotinic receptor ligand binding domain-like"/>
    <property type="match status" value="1"/>
</dbReference>
<feature type="transmembrane region" description="Helical" evidence="11">
    <location>
        <begin position="260"/>
        <end position="283"/>
    </location>
</feature>
<protein>
    <submittedName>
        <fullName evidence="15">Uncharacterized protein</fullName>
    </submittedName>
</protein>
<dbReference type="InterPro" id="IPR006029">
    <property type="entry name" value="Neurotrans-gated_channel_TM"/>
</dbReference>
<dbReference type="GO" id="GO:0099095">
    <property type="term" value="F:ligand-gated monoatomic anion channel activity"/>
    <property type="evidence" value="ECO:0007669"/>
    <property type="project" value="UniProtKB-ARBA"/>
</dbReference>
<dbReference type="InterPro" id="IPR018000">
    <property type="entry name" value="Neurotransmitter_ion_chnl_CS"/>
</dbReference>
<dbReference type="Pfam" id="PF02931">
    <property type="entry name" value="Neur_chan_LBD"/>
    <property type="match status" value="1"/>
</dbReference>
<evidence type="ECO:0000256" key="2">
    <source>
        <dbReference type="ARBA" id="ARBA00004236"/>
    </source>
</evidence>
<feature type="non-terminal residue" evidence="15">
    <location>
        <position position="449"/>
    </location>
</feature>
<dbReference type="PRINTS" id="PR00252">
    <property type="entry name" value="NRIONCHANNEL"/>
</dbReference>
<dbReference type="InterPro" id="IPR006201">
    <property type="entry name" value="Neur_channel"/>
</dbReference>
<feature type="transmembrane region" description="Helical" evidence="11">
    <location>
        <begin position="198"/>
        <end position="219"/>
    </location>
</feature>
<dbReference type="InterPro" id="IPR036719">
    <property type="entry name" value="Neuro-gated_channel_TM_sf"/>
</dbReference>
<keyword evidence="10 11" id="KW-0407">Ion channel</keyword>
<comment type="subcellular location">
    <subcellularLocation>
        <location evidence="2">Cell membrane</location>
    </subcellularLocation>
    <subcellularLocation>
        <location evidence="1">Membrane</location>
        <topology evidence="1">Multi-pass membrane protein</topology>
    </subcellularLocation>
</comment>
<dbReference type="GO" id="GO:0005230">
    <property type="term" value="F:extracellular ligand-gated monoatomic ion channel activity"/>
    <property type="evidence" value="ECO:0007669"/>
    <property type="project" value="InterPro"/>
</dbReference>
<comment type="similarity">
    <text evidence="11">Belongs to the ligand-gated ion channel (TC 1.A.9) family.</text>
</comment>
<dbReference type="Gene3D" id="1.20.58.390">
    <property type="entry name" value="Neurotransmitter-gated ion-channel transmembrane domain"/>
    <property type="match status" value="1"/>
</dbReference>
<dbReference type="CDD" id="cd19049">
    <property type="entry name" value="LGIC_TM_anion"/>
    <property type="match status" value="1"/>
</dbReference>
<dbReference type="GO" id="GO:0004888">
    <property type="term" value="F:transmembrane signaling receptor activity"/>
    <property type="evidence" value="ECO:0007669"/>
    <property type="project" value="InterPro"/>
</dbReference>
<reference evidence="15" key="1">
    <citation type="submission" date="2020-11" db="EMBL/GenBank/DDBJ databases">
        <authorList>
            <person name="Tran Van P."/>
        </authorList>
    </citation>
    <scope>NUCLEOTIDE SEQUENCE</scope>
</reference>
<evidence type="ECO:0000259" key="14">
    <source>
        <dbReference type="Pfam" id="PF02932"/>
    </source>
</evidence>
<keyword evidence="9 11" id="KW-0472">Membrane</keyword>
<feature type="non-terminal residue" evidence="15">
    <location>
        <position position="1"/>
    </location>
</feature>
<comment type="caution">
    <text evidence="11">Lacks conserved residue(s) required for the propagation of feature annotation.</text>
</comment>
<evidence type="ECO:0000256" key="7">
    <source>
        <dbReference type="ARBA" id="ARBA00022989"/>
    </source>
</evidence>
<dbReference type="EMBL" id="CAJPVJ010016446">
    <property type="protein sequence ID" value="CAG2176236.1"/>
    <property type="molecule type" value="Genomic_DNA"/>
</dbReference>
<evidence type="ECO:0000256" key="1">
    <source>
        <dbReference type="ARBA" id="ARBA00004141"/>
    </source>
</evidence>
<dbReference type="InterPro" id="IPR006202">
    <property type="entry name" value="Neur_chan_lig-bd"/>
</dbReference>
<dbReference type="Pfam" id="PF02932">
    <property type="entry name" value="Neur_chan_memb"/>
    <property type="match status" value="1"/>
</dbReference>
<evidence type="ECO:0000256" key="10">
    <source>
        <dbReference type="ARBA" id="ARBA00023303"/>
    </source>
</evidence>
<sequence length="449" mass="52449">PLFVNVSIDLYNYATVDEITSEYTFHLFIDLEWIDPRLKFIIRDKYNEKPAKDEPIIEGGNYHISRIWYPSVFIPNNQDPGSFDYDDHSANLLKIRPTGHVWLRKRKLLRVYCNMDFHLYPFDEQICYLHLESSISTTNILKLRWNPKISFSKSDSFHTIGFNLMDYETIITEQTYSKNNSFSRVSLRFNLVREWAHYMFLFYLPTSIIVIASWASFWLEITSPPARVSIGVTTMLALVTTFKTTKSQLPTVSYWNALDIWNMVCIVFIFSSLIEFASVNYIFNSEKRKKKNKKLKRKRQQSVLKANDEKPSNNLKASSKPNLETIYSQTVNTFSQLNRDLSGRPKNVTSGQDSDLNKTSTFDTKPRLSLINIDFAKQMSDTKDDVIVRQRGASVRSRTQSSVQILDSICYKLTPQELANEVDCKCRRIFPLSFLLFNLVYWTILQIKF</sequence>
<evidence type="ECO:0000256" key="6">
    <source>
        <dbReference type="ARBA" id="ARBA00022729"/>
    </source>
</evidence>
<keyword evidence="4" id="KW-1003">Cell membrane</keyword>
<feature type="region of interest" description="Disordered" evidence="12">
    <location>
        <begin position="292"/>
        <end position="319"/>
    </location>
</feature>
<dbReference type="SUPFAM" id="SSF90112">
    <property type="entry name" value="Neurotransmitter-gated ion-channel transmembrane pore"/>
    <property type="match status" value="1"/>
</dbReference>
<evidence type="ECO:0000256" key="12">
    <source>
        <dbReference type="SAM" id="MobiDB-lite"/>
    </source>
</evidence>
<evidence type="ECO:0000259" key="13">
    <source>
        <dbReference type="Pfam" id="PF02931"/>
    </source>
</evidence>
<dbReference type="PRINTS" id="PR00253">
    <property type="entry name" value="GABAARECEPTR"/>
</dbReference>
<dbReference type="GO" id="GO:0005886">
    <property type="term" value="C:plasma membrane"/>
    <property type="evidence" value="ECO:0007669"/>
    <property type="project" value="UniProtKB-SubCell"/>
</dbReference>